<evidence type="ECO:0000259" key="10">
    <source>
        <dbReference type="Pfam" id="PF01909"/>
    </source>
</evidence>
<dbReference type="InterPro" id="IPR043519">
    <property type="entry name" value="NT_sf"/>
</dbReference>
<evidence type="ECO:0000256" key="4">
    <source>
        <dbReference type="ARBA" id="ARBA00022695"/>
    </source>
</evidence>
<evidence type="ECO:0000256" key="5">
    <source>
        <dbReference type="ARBA" id="ARBA00022723"/>
    </source>
</evidence>
<keyword evidence="2" id="KW-1277">Toxin-antitoxin system</keyword>
<reference evidence="11" key="1">
    <citation type="submission" date="2023-05" db="EMBL/GenBank/DDBJ databases">
        <title>Anaerotaeda fermentans gen. nov., sp. nov., a novel anaerobic planctomycete of the new family within the order Sedimentisphaerales isolated from Taman Peninsula, Russia.</title>
        <authorList>
            <person name="Khomyakova M.A."/>
            <person name="Merkel A.Y."/>
            <person name="Slobodkin A.I."/>
        </authorList>
    </citation>
    <scope>NUCLEOTIDE SEQUENCE</scope>
    <source>
        <strain evidence="11">M17dextr</strain>
    </source>
</reference>
<keyword evidence="8" id="KW-0460">Magnesium</keyword>
<keyword evidence="6" id="KW-0547">Nucleotide-binding</keyword>
<evidence type="ECO:0000256" key="3">
    <source>
        <dbReference type="ARBA" id="ARBA00022679"/>
    </source>
</evidence>
<organism evidence="11 12">
    <name type="scientific">Anaerobaca lacustris</name>
    <dbReference type="NCBI Taxonomy" id="3044600"/>
    <lineage>
        <taxon>Bacteria</taxon>
        <taxon>Pseudomonadati</taxon>
        <taxon>Planctomycetota</taxon>
        <taxon>Phycisphaerae</taxon>
        <taxon>Sedimentisphaerales</taxon>
        <taxon>Anaerobacaceae</taxon>
        <taxon>Anaerobaca</taxon>
    </lineage>
</organism>
<dbReference type="Gene3D" id="3.30.460.10">
    <property type="entry name" value="Beta Polymerase, domain 2"/>
    <property type="match status" value="1"/>
</dbReference>
<keyword evidence="4" id="KW-0548">Nucleotidyltransferase</keyword>
<dbReference type="InterPro" id="IPR002934">
    <property type="entry name" value="Polymerase_NTP_transf_dom"/>
</dbReference>
<dbReference type="Pfam" id="PF01909">
    <property type="entry name" value="NTP_transf_2"/>
    <property type="match status" value="1"/>
</dbReference>
<dbReference type="InterPro" id="IPR052038">
    <property type="entry name" value="Type-VII_TA_antitoxin"/>
</dbReference>
<proteinExistence type="inferred from homology"/>
<evidence type="ECO:0000256" key="9">
    <source>
        <dbReference type="ARBA" id="ARBA00038276"/>
    </source>
</evidence>
<evidence type="ECO:0000256" key="7">
    <source>
        <dbReference type="ARBA" id="ARBA00022840"/>
    </source>
</evidence>
<name>A0AAW6U0W4_9BACT</name>
<evidence type="ECO:0000256" key="8">
    <source>
        <dbReference type="ARBA" id="ARBA00022842"/>
    </source>
</evidence>
<accession>A0AAW6U0W4</accession>
<keyword evidence="3" id="KW-0808">Transferase</keyword>
<sequence length="101" mass="11393">MAKTRIDIPKERIAEFCRANHIRRLALFGSVLRDDFGPDSDVDVLVEFEPEARVGLLRLAGLEIDLGNMLGRKVDLNTPGFLSDYFRNEVMAEAEVHYDAA</sequence>
<evidence type="ECO:0000313" key="11">
    <source>
        <dbReference type="EMBL" id="MDI6449584.1"/>
    </source>
</evidence>
<feature type="domain" description="Polymerase nucleotidyl transferase" evidence="10">
    <location>
        <begin position="11"/>
        <end position="95"/>
    </location>
</feature>
<dbReference type="PANTHER" id="PTHR33571">
    <property type="entry name" value="SSL8005 PROTEIN"/>
    <property type="match status" value="1"/>
</dbReference>
<evidence type="ECO:0000256" key="1">
    <source>
        <dbReference type="ARBA" id="ARBA00001946"/>
    </source>
</evidence>
<evidence type="ECO:0000313" key="12">
    <source>
        <dbReference type="Proteomes" id="UP001431776"/>
    </source>
</evidence>
<dbReference type="Proteomes" id="UP001431776">
    <property type="component" value="Unassembled WGS sequence"/>
</dbReference>
<keyword evidence="5" id="KW-0479">Metal-binding</keyword>
<evidence type="ECO:0000256" key="2">
    <source>
        <dbReference type="ARBA" id="ARBA00022649"/>
    </source>
</evidence>
<keyword evidence="7" id="KW-0067">ATP-binding</keyword>
<keyword evidence="12" id="KW-1185">Reference proteome</keyword>
<comment type="similarity">
    <text evidence="9">Belongs to the MntA antitoxin family.</text>
</comment>
<dbReference type="SUPFAM" id="SSF81301">
    <property type="entry name" value="Nucleotidyltransferase"/>
    <property type="match status" value="1"/>
</dbReference>
<protein>
    <submittedName>
        <fullName evidence="11">Nucleotidyltransferase family protein</fullName>
    </submittedName>
</protein>
<dbReference type="GO" id="GO:0005524">
    <property type="term" value="F:ATP binding"/>
    <property type="evidence" value="ECO:0007669"/>
    <property type="project" value="UniProtKB-KW"/>
</dbReference>
<evidence type="ECO:0000256" key="6">
    <source>
        <dbReference type="ARBA" id="ARBA00022741"/>
    </source>
</evidence>
<dbReference type="PANTHER" id="PTHR33571:SF12">
    <property type="entry name" value="BSL3053 PROTEIN"/>
    <property type="match status" value="1"/>
</dbReference>
<gene>
    <name evidence="11" type="ORF">QJ522_11065</name>
</gene>
<dbReference type="AlphaFoldDB" id="A0AAW6U0W4"/>
<dbReference type="RefSeq" id="WP_349244990.1">
    <property type="nucleotide sequence ID" value="NZ_JASCXX010000011.1"/>
</dbReference>
<dbReference type="GO" id="GO:0046872">
    <property type="term" value="F:metal ion binding"/>
    <property type="evidence" value="ECO:0007669"/>
    <property type="project" value="UniProtKB-KW"/>
</dbReference>
<comment type="cofactor">
    <cofactor evidence="1">
        <name>Mg(2+)</name>
        <dbReference type="ChEBI" id="CHEBI:18420"/>
    </cofactor>
</comment>
<dbReference type="GO" id="GO:0016779">
    <property type="term" value="F:nucleotidyltransferase activity"/>
    <property type="evidence" value="ECO:0007669"/>
    <property type="project" value="UniProtKB-KW"/>
</dbReference>
<comment type="caution">
    <text evidence="11">The sequence shown here is derived from an EMBL/GenBank/DDBJ whole genome shotgun (WGS) entry which is preliminary data.</text>
</comment>
<dbReference type="CDD" id="cd05403">
    <property type="entry name" value="NT_KNTase_like"/>
    <property type="match status" value="1"/>
</dbReference>
<dbReference type="EMBL" id="JASCXX010000011">
    <property type="protein sequence ID" value="MDI6449584.1"/>
    <property type="molecule type" value="Genomic_DNA"/>
</dbReference>